<keyword evidence="1" id="KW-1133">Transmembrane helix</keyword>
<protein>
    <recommendedName>
        <fullName evidence="4">MFS transporter</fullName>
    </recommendedName>
</protein>
<evidence type="ECO:0000313" key="2">
    <source>
        <dbReference type="EMBL" id="MTD14696.1"/>
    </source>
</evidence>
<feature type="transmembrane region" description="Helical" evidence="1">
    <location>
        <begin position="143"/>
        <end position="163"/>
    </location>
</feature>
<feature type="transmembrane region" description="Helical" evidence="1">
    <location>
        <begin position="242"/>
        <end position="259"/>
    </location>
</feature>
<dbReference type="Proteomes" id="UP000460221">
    <property type="component" value="Unassembled WGS sequence"/>
</dbReference>
<feature type="transmembrane region" description="Helical" evidence="1">
    <location>
        <begin position="21"/>
        <end position="42"/>
    </location>
</feature>
<gene>
    <name evidence="2" type="ORF">GIS00_12170</name>
</gene>
<evidence type="ECO:0000256" key="1">
    <source>
        <dbReference type="SAM" id="Phobius"/>
    </source>
</evidence>
<feature type="transmembrane region" description="Helical" evidence="1">
    <location>
        <begin position="78"/>
        <end position="97"/>
    </location>
</feature>
<keyword evidence="1" id="KW-0812">Transmembrane</keyword>
<keyword evidence="1" id="KW-0472">Membrane</keyword>
<organism evidence="2 3">
    <name type="scientific">Nakamurella alba</name>
    <dbReference type="NCBI Taxonomy" id="2665158"/>
    <lineage>
        <taxon>Bacteria</taxon>
        <taxon>Bacillati</taxon>
        <taxon>Actinomycetota</taxon>
        <taxon>Actinomycetes</taxon>
        <taxon>Nakamurellales</taxon>
        <taxon>Nakamurellaceae</taxon>
        <taxon>Nakamurella</taxon>
    </lineage>
</organism>
<sequence>MAGSLRAVGWQRPAVAPKVRGPWAFVAIAAGLAAAQVCVASATVWGVAAGVVLLIVVLMAPFRRALVLTVPAERRAQAGSWVLALVCGGYFGINAFVPLLSTEYIDASGVVGTVLVSLGPLTWGLISVTGWGAHVSEREAYRLAAIVFPVAAALVAVGAMLHAGLGHAVGLGIVTVLIGAAMGVVYPKVMALTFKGFRAENGTNRAHGGVVLGLGEDVGTAVGVTVLAGIGALIVSTGPVDVAVLAAVFAVLLVIGWGVSSRSTLWGSRAAG</sequence>
<reference evidence="2 3" key="1">
    <citation type="submission" date="2019-11" db="EMBL/GenBank/DDBJ databases">
        <authorList>
            <person name="Jiang L.-Q."/>
        </authorList>
    </citation>
    <scope>NUCLEOTIDE SEQUENCE [LARGE SCALE GENOMIC DNA]</scope>
    <source>
        <strain evidence="2 3">YIM 132087</strain>
    </source>
</reference>
<dbReference type="RefSeq" id="WP_154768726.1">
    <property type="nucleotide sequence ID" value="NZ_WLYK01000004.1"/>
</dbReference>
<evidence type="ECO:0008006" key="4">
    <source>
        <dbReference type="Google" id="ProtNLM"/>
    </source>
</evidence>
<dbReference type="AlphaFoldDB" id="A0A7K1FKS6"/>
<evidence type="ECO:0000313" key="3">
    <source>
        <dbReference type="Proteomes" id="UP000460221"/>
    </source>
</evidence>
<dbReference type="EMBL" id="WLYK01000004">
    <property type="protein sequence ID" value="MTD14696.1"/>
    <property type="molecule type" value="Genomic_DNA"/>
</dbReference>
<feature type="transmembrane region" description="Helical" evidence="1">
    <location>
        <begin position="48"/>
        <end position="66"/>
    </location>
</feature>
<feature type="transmembrane region" description="Helical" evidence="1">
    <location>
        <begin position="169"/>
        <end position="189"/>
    </location>
</feature>
<accession>A0A7K1FKS6</accession>
<feature type="transmembrane region" description="Helical" evidence="1">
    <location>
        <begin position="210"/>
        <end position="236"/>
    </location>
</feature>
<comment type="caution">
    <text evidence="2">The sequence shown here is derived from an EMBL/GenBank/DDBJ whole genome shotgun (WGS) entry which is preliminary data.</text>
</comment>
<feature type="transmembrane region" description="Helical" evidence="1">
    <location>
        <begin position="109"/>
        <end position="131"/>
    </location>
</feature>
<keyword evidence="3" id="KW-1185">Reference proteome</keyword>
<proteinExistence type="predicted"/>
<name>A0A7K1FKS6_9ACTN</name>